<reference evidence="2 3" key="1">
    <citation type="submission" date="2019-07" db="EMBL/GenBank/DDBJ databases">
        <title>The pathways for chlorine oxyanion respiration interact through the shared metabolite chlorate.</title>
        <authorList>
            <person name="Barnum T.P."/>
            <person name="Cheng Y."/>
            <person name="Hill K.A."/>
            <person name="Lucas L.N."/>
            <person name="Carlson H.K."/>
            <person name="Coates J.D."/>
        </authorList>
    </citation>
    <scope>NUCLEOTIDE SEQUENCE [LARGE SCALE GENOMIC DNA]</scope>
    <source>
        <strain evidence="2 3">SFB-1</strain>
    </source>
</reference>
<dbReference type="SUPFAM" id="SSF143422">
    <property type="entry name" value="Transposase IS200-like"/>
    <property type="match status" value="1"/>
</dbReference>
<dbReference type="InterPro" id="IPR052715">
    <property type="entry name" value="RAYT_transposase"/>
</dbReference>
<dbReference type="PANTHER" id="PTHR36966">
    <property type="entry name" value="REP-ASSOCIATED TYROSINE TRANSPOSASE"/>
    <property type="match status" value="1"/>
</dbReference>
<dbReference type="EMBL" id="VMNI01000006">
    <property type="protein sequence ID" value="TVO78134.1"/>
    <property type="molecule type" value="Genomic_DNA"/>
</dbReference>
<dbReference type="GO" id="GO:0006313">
    <property type="term" value="P:DNA transposition"/>
    <property type="evidence" value="ECO:0007669"/>
    <property type="project" value="InterPro"/>
</dbReference>
<dbReference type="Gene3D" id="3.30.70.1290">
    <property type="entry name" value="Transposase IS200-like"/>
    <property type="match status" value="1"/>
</dbReference>
<gene>
    <name evidence="2" type="ORF">FHP89_06555</name>
</gene>
<proteinExistence type="predicted"/>
<dbReference type="NCBIfam" id="NF047646">
    <property type="entry name" value="REP_Tyr_transpos"/>
    <property type="match status" value="1"/>
</dbReference>
<evidence type="ECO:0000313" key="3">
    <source>
        <dbReference type="Proteomes" id="UP000318349"/>
    </source>
</evidence>
<dbReference type="InterPro" id="IPR002686">
    <property type="entry name" value="Transposase_17"/>
</dbReference>
<organism evidence="2 3">
    <name type="scientific">Denitromonas halophila</name>
    <dbReference type="NCBI Taxonomy" id="1629404"/>
    <lineage>
        <taxon>Bacteria</taxon>
        <taxon>Pseudomonadati</taxon>
        <taxon>Pseudomonadota</taxon>
        <taxon>Betaproteobacteria</taxon>
        <taxon>Rhodocyclales</taxon>
        <taxon>Zoogloeaceae</taxon>
        <taxon>Denitromonas</taxon>
    </lineage>
</organism>
<evidence type="ECO:0000313" key="2">
    <source>
        <dbReference type="EMBL" id="TVO78134.1"/>
    </source>
</evidence>
<evidence type="ECO:0000259" key="1">
    <source>
        <dbReference type="SMART" id="SM01321"/>
    </source>
</evidence>
<comment type="caution">
    <text evidence="2">The sequence shown here is derived from an EMBL/GenBank/DDBJ whole genome shotgun (WGS) entry which is preliminary data.</text>
</comment>
<feature type="domain" description="Transposase IS200-like" evidence="1">
    <location>
        <begin position="8"/>
        <end position="131"/>
    </location>
</feature>
<dbReference type="GO" id="GO:0004803">
    <property type="term" value="F:transposase activity"/>
    <property type="evidence" value="ECO:0007669"/>
    <property type="project" value="InterPro"/>
</dbReference>
<dbReference type="GO" id="GO:0043565">
    <property type="term" value="F:sequence-specific DNA binding"/>
    <property type="evidence" value="ECO:0007669"/>
    <property type="project" value="TreeGrafter"/>
</dbReference>
<accession>A0A558E426</accession>
<dbReference type="Proteomes" id="UP000318349">
    <property type="component" value="Unassembled WGS sequence"/>
</dbReference>
<dbReference type="InterPro" id="IPR036515">
    <property type="entry name" value="Transposase_17_sf"/>
</dbReference>
<dbReference type="SMART" id="SM01321">
    <property type="entry name" value="Y1_Tnp"/>
    <property type="match status" value="1"/>
</dbReference>
<dbReference type="PANTHER" id="PTHR36966:SF1">
    <property type="entry name" value="REP-ASSOCIATED TYROSINE TRANSPOSASE"/>
    <property type="match status" value="1"/>
</dbReference>
<sequence>MRYRRSLIEGGTFFFTVNLADRSSDLLVRHIDDLRAVTRSVQQRHPFHIVATVVLPDHLHAIWTLPVGDADYPLRWALIKSAFSRAIPKTEAIHPGRVQKRERGIWQRRYWEHQIRDDADLQQHVDYIHNNPVKHGHAQCATDWPYSSIHRFMREGLVKGGWGVE</sequence>
<protein>
    <submittedName>
        <fullName evidence="2">Transposase</fullName>
    </submittedName>
</protein>
<name>A0A558E426_9RHOO</name>
<dbReference type="Pfam" id="PF01797">
    <property type="entry name" value="Y1_Tnp"/>
    <property type="match status" value="1"/>
</dbReference>
<dbReference type="AlphaFoldDB" id="A0A558E426"/>